<dbReference type="AlphaFoldDB" id="A0A8J6FSW0"/>
<evidence type="ECO:0000313" key="2">
    <source>
        <dbReference type="EMBL" id="KAG9492370.1"/>
    </source>
</evidence>
<keyword evidence="3" id="KW-1185">Reference proteome</keyword>
<keyword evidence="1" id="KW-0472">Membrane</keyword>
<evidence type="ECO:0000256" key="1">
    <source>
        <dbReference type="SAM" id="Phobius"/>
    </source>
</evidence>
<protein>
    <submittedName>
        <fullName evidence="2">Uncharacterized protein</fullName>
    </submittedName>
</protein>
<comment type="caution">
    <text evidence="2">The sequence shown here is derived from an EMBL/GenBank/DDBJ whole genome shotgun (WGS) entry which is preliminary data.</text>
</comment>
<dbReference type="EMBL" id="WNTK01000001">
    <property type="protein sequence ID" value="KAG9492370.1"/>
    <property type="molecule type" value="Genomic_DNA"/>
</dbReference>
<keyword evidence="1" id="KW-1133">Transmembrane helix</keyword>
<proteinExistence type="predicted"/>
<name>A0A8J6FSW0_ELECQ</name>
<accession>A0A8J6FSW0</accession>
<sequence>MVVLSVRSPFFLPSSSSFFPFPFCSPSPLFFPAFFLLLSIFIFSPLPLSFLPPFPFPPSASSSFFLLYCSYSSSLELYGCLCPAFAALC</sequence>
<feature type="transmembrane region" description="Helical" evidence="1">
    <location>
        <begin position="29"/>
        <end position="51"/>
    </location>
</feature>
<keyword evidence="1" id="KW-0812">Transmembrane</keyword>
<gene>
    <name evidence="2" type="ORF">GDO78_000723</name>
</gene>
<organism evidence="2 3">
    <name type="scientific">Eleutherodactylus coqui</name>
    <name type="common">Puerto Rican coqui</name>
    <dbReference type="NCBI Taxonomy" id="57060"/>
    <lineage>
        <taxon>Eukaryota</taxon>
        <taxon>Metazoa</taxon>
        <taxon>Chordata</taxon>
        <taxon>Craniata</taxon>
        <taxon>Vertebrata</taxon>
        <taxon>Euteleostomi</taxon>
        <taxon>Amphibia</taxon>
        <taxon>Batrachia</taxon>
        <taxon>Anura</taxon>
        <taxon>Neobatrachia</taxon>
        <taxon>Hyloidea</taxon>
        <taxon>Eleutherodactylidae</taxon>
        <taxon>Eleutherodactylinae</taxon>
        <taxon>Eleutherodactylus</taxon>
        <taxon>Eleutherodactylus</taxon>
    </lineage>
</organism>
<evidence type="ECO:0000313" key="3">
    <source>
        <dbReference type="Proteomes" id="UP000770717"/>
    </source>
</evidence>
<feature type="transmembrane region" description="Helical" evidence="1">
    <location>
        <begin position="63"/>
        <end position="88"/>
    </location>
</feature>
<reference evidence="2" key="1">
    <citation type="thesis" date="2020" institute="ProQuest LLC" country="789 East Eisenhower Parkway, Ann Arbor, MI, USA">
        <title>Comparative Genomics and Chromosome Evolution.</title>
        <authorList>
            <person name="Mudd A.B."/>
        </authorList>
    </citation>
    <scope>NUCLEOTIDE SEQUENCE</scope>
    <source>
        <strain evidence="2">HN-11 Male</strain>
        <tissue evidence="2">Kidney and liver</tissue>
    </source>
</reference>
<dbReference type="Proteomes" id="UP000770717">
    <property type="component" value="Unassembled WGS sequence"/>
</dbReference>